<proteinExistence type="predicted"/>
<keyword evidence="2" id="KW-1185">Reference proteome</keyword>
<gene>
    <name evidence="1" type="ORF">HPB50_016701</name>
</gene>
<protein>
    <submittedName>
        <fullName evidence="1">Uncharacterized protein</fullName>
    </submittedName>
</protein>
<organism evidence="1 2">
    <name type="scientific">Hyalomma asiaticum</name>
    <name type="common">Tick</name>
    <dbReference type="NCBI Taxonomy" id="266040"/>
    <lineage>
        <taxon>Eukaryota</taxon>
        <taxon>Metazoa</taxon>
        <taxon>Ecdysozoa</taxon>
        <taxon>Arthropoda</taxon>
        <taxon>Chelicerata</taxon>
        <taxon>Arachnida</taxon>
        <taxon>Acari</taxon>
        <taxon>Parasitiformes</taxon>
        <taxon>Ixodida</taxon>
        <taxon>Ixodoidea</taxon>
        <taxon>Ixodidae</taxon>
        <taxon>Hyalomminae</taxon>
        <taxon>Hyalomma</taxon>
    </lineage>
</organism>
<comment type="caution">
    <text evidence="1">The sequence shown here is derived from an EMBL/GenBank/DDBJ whole genome shotgun (WGS) entry which is preliminary data.</text>
</comment>
<reference evidence="1" key="1">
    <citation type="submission" date="2020-05" db="EMBL/GenBank/DDBJ databases">
        <title>Large-scale comparative analyses of tick genomes elucidate their genetic diversity and vector capacities.</title>
        <authorList>
            <person name="Jia N."/>
            <person name="Wang J."/>
            <person name="Shi W."/>
            <person name="Du L."/>
            <person name="Sun Y."/>
            <person name="Zhan W."/>
            <person name="Jiang J."/>
            <person name="Wang Q."/>
            <person name="Zhang B."/>
            <person name="Ji P."/>
            <person name="Sakyi L.B."/>
            <person name="Cui X."/>
            <person name="Yuan T."/>
            <person name="Jiang B."/>
            <person name="Yang W."/>
            <person name="Lam T.T.-Y."/>
            <person name="Chang Q."/>
            <person name="Ding S."/>
            <person name="Wang X."/>
            <person name="Zhu J."/>
            <person name="Ruan X."/>
            <person name="Zhao L."/>
            <person name="Wei J."/>
            <person name="Que T."/>
            <person name="Du C."/>
            <person name="Cheng J."/>
            <person name="Dai P."/>
            <person name="Han X."/>
            <person name="Huang E."/>
            <person name="Gao Y."/>
            <person name="Liu J."/>
            <person name="Shao H."/>
            <person name="Ye R."/>
            <person name="Li L."/>
            <person name="Wei W."/>
            <person name="Wang X."/>
            <person name="Wang C."/>
            <person name="Yang T."/>
            <person name="Huo Q."/>
            <person name="Li W."/>
            <person name="Guo W."/>
            <person name="Chen H."/>
            <person name="Zhou L."/>
            <person name="Ni X."/>
            <person name="Tian J."/>
            <person name="Zhou Y."/>
            <person name="Sheng Y."/>
            <person name="Liu T."/>
            <person name="Pan Y."/>
            <person name="Xia L."/>
            <person name="Li J."/>
            <person name="Zhao F."/>
            <person name="Cao W."/>
        </authorList>
    </citation>
    <scope>NUCLEOTIDE SEQUENCE</scope>
    <source>
        <strain evidence="1">Hyas-2018</strain>
    </source>
</reference>
<dbReference type="Proteomes" id="UP000821845">
    <property type="component" value="Chromosome 7"/>
</dbReference>
<accession>A0ACB7RY26</accession>
<dbReference type="EMBL" id="CM023487">
    <property type="protein sequence ID" value="KAH6926313.1"/>
    <property type="molecule type" value="Genomic_DNA"/>
</dbReference>
<evidence type="ECO:0000313" key="2">
    <source>
        <dbReference type="Proteomes" id="UP000821845"/>
    </source>
</evidence>
<name>A0ACB7RY26_HYAAI</name>
<sequence>MENDMQEEIRRFIECIRKTDGRPYDLWSYVVLCAFNNVAHFFYGAQLSHDHPTIHEFHQLLQQLGRVLLSGPQNQFLPWMVRRFLTWLPFTRNHRIASAVAKMDAINSKQIEKYKARVSGDESTDFILGYTKKIEDSKYESTPLFTDHYLVGNLNSFLLGGTFTTASLMMWHLLNFAKNPETVQAKVQHEIDNVIGHNRQPSWEDRKRMQYTLACIWEMQRWKTIAPLGVSRE</sequence>
<evidence type="ECO:0000313" key="1">
    <source>
        <dbReference type="EMBL" id="KAH6926313.1"/>
    </source>
</evidence>